<feature type="modified residue" description="N6-(pyridoxal phosphate)lysine" evidence="5 6">
    <location>
        <position position="47"/>
    </location>
</feature>
<dbReference type="Pfam" id="PF01168">
    <property type="entry name" value="Ala_racemase_N"/>
    <property type="match status" value="1"/>
</dbReference>
<dbReference type="InterPro" id="IPR020622">
    <property type="entry name" value="Ala_racemase_pyridoxalP-BS"/>
</dbReference>
<reference evidence="9 10" key="1">
    <citation type="submission" date="2018-04" db="EMBL/GenBank/DDBJ databases">
        <title>Denitrifier Microvirgula.</title>
        <authorList>
            <person name="Anderson E."/>
            <person name="Jang J."/>
            <person name="Ishii S."/>
        </authorList>
    </citation>
    <scope>NUCLEOTIDE SEQUENCE [LARGE SCALE GENOMIC DNA]</scope>
    <source>
        <strain evidence="9 10">BE2.4</strain>
    </source>
</reference>
<dbReference type="InterPro" id="IPR009006">
    <property type="entry name" value="Ala_racemase/Decarboxylase_C"/>
</dbReference>
<dbReference type="SUPFAM" id="SSF51419">
    <property type="entry name" value="PLP-binding barrel"/>
    <property type="match status" value="1"/>
</dbReference>
<dbReference type="InterPro" id="IPR011079">
    <property type="entry name" value="Ala_racemase_C"/>
</dbReference>
<proteinExistence type="inferred from homology"/>
<feature type="active site" description="Proton acceptor; specific for L-alanine" evidence="5">
    <location>
        <position position="266"/>
    </location>
</feature>
<keyword evidence="4 5" id="KW-0413">Isomerase</keyword>
<accession>A0A2S0P9X7</accession>
<evidence type="ECO:0000256" key="3">
    <source>
        <dbReference type="ARBA" id="ARBA00022898"/>
    </source>
</evidence>
<dbReference type="GO" id="GO:0030170">
    <property type="term" value="F:pyridoxal phosphate binding"/>
    <property type="evidence" value="ECO:0007669"/>
    <property type="project" value="UniProtKB-UniRule"/>
</dbReference>
<dbReference type="InterPro" id="IPR000821">
    <property type="entry name" value="Ala_racemase"/>
</dbReference>
<dbReference type="FunFam" id="3.20.20.10:FF:000002">
    <property type="entry name" value="Alanine racemase"/>
    <property type="match status" value="1"/>
</dbReference>
<dbReference type="Pfam" id="PF00842">
    <property type="entry name" value="Ala_racemase_C"/>
    <property type="match status" value="1"/>
</dbReference>
<dbReference type="AlphaFoldDB" id="A0A2S0P9X7"/>
<keyword evidence="3 5" id="KW-0663">Pyridoxal phosphate</keyword>
<dbReference type="Proteomes" id="UP000244173">
    <property type="component" value="Chromosome"/>
</dbReference>
<dbReference type="EMBL" id="CP028519">
    <property type="protein sequence ID" value="AVY94204.1"/>
    <property type="molecule type" value="Genomic_DNA"/>
</dbReference>
<feature type="domain" description="Alanine racemase C-terminal" evidence="8">
    <location>
        <begin position="245"/>
        <end position="370"/>
    </location>
</feature>
<organism evidence="9 10">
    <name type="scientific">Microvirgula aerodenitrificans</name>
    <dbReference type="NCBI Taxonomy" id="57480"/>
    <lineage>
        <taxon>Bacteria</taxon>
        <taxon>Pseudomonadati</taxon>
        <taxon>Pseudomonadota</taxon>
        <taxon>Betaproteobacteria</taxon>
        <taxon>Neisseriales</taxon>
        <taxon>Aquaspirillaceae</taxon>
        <taxon>Microvirgula</taxon>
    </lineage>
</organism>
<evidence type="ECO:0000313" key="10">
    <source>
        <dbReference type="Proteomes" id="UP000244173"/>
    </source>
</evidence>
<feature type="binding site" evidence="5 7">
    <location>
        <position position="314"/>
    </location>
    <ligand>
        <name>substrate</name>
    </ligand>
</feature>
<evidence type="ECO:0000256" key="2">
    <source>
        <dbReference type="ARBA" id="ARBA00001933"/>
    </source>
</evidence>
<dbReference type="GO" id="GO:0008784">
    <property type="term" value="F:alanine racemase activity"/>
    <property type="evidence" value="ECO:0007669"/>
    <property type="project" value="UniProtKB-UniRule"/>
</dbReference>
<dbReference type="EC" id="5.1.1.1" evidence="5"/>
<name>A0A2S0P9X7_9NEIS</name>
<evidence type="ECO:0000256" key="5">
    <source>
        <dbReference type="HAMAP-Rule" id="MF_01201"/>
    </source>
</evidence>
<comment type="function">
    <text evidence="5">Catalyzes the interconversion of L-alanine and D-alanine. May also act on other amino acids.</text>
</comment>
<dbReference type="Gene3D" id="2.40.37.10">
    <property type="entry name" value="Lyase, Ornithine Decarboxylase, Chain A, domain 1"/>
    <property type="match status" value="1"/>
</dbReference>
<dbReference type="InterPro" id="IPR029066">
    <property type="entry name" value="PLP-binding_barrel"/>
</dbReference>
<dbReference type="UniPathway" id="UPA00042">
    <property type="reaction ID" value="UER00497"/>
</dbReference>
<evidence type="ECO:0000313" key="9">
    <source>
        <dbReference type="EMBL" id="AVY94204.1"/>
    </source>
</evidence>
<evidence type="ECO:0000256" key="7">
    <source>
        <dbReference type="PIRSR" id="PIRSR600821-52"/>
    </source>
</evidence>
<dbReference type="OrthoDB" id="9813814at2"/>
<dbReference type="CDD" id="cd06827">
    <property type="entry name" value="PLPDE_III_AR_proteobact"/>
    <property type="match status" value="1"/>
</dbReference>
<dbReference type="KEGG" id="maer:DAI18_09245"/>
<dbReference type="PANTHER" id="PTHR30511">
    <property type="entry name" value="ALANINE RACEMASE"/>
    <property type="match status" value="1"/>
</dbReference>
<dbReference type="PANTHER" id="PTHR30511:SF0">
    <property type="entry name" value="ALANINE RACEMASE, CATABOLIC-RELATED"/>
    <property type="match status" value="1"/>
</dbReference>
<dbReference type="SMART" id="SM01005">
    <property type="entry name" value="Ala_racemase_C"/>
    <property type="match status" value="1"/>
</dbReference>
<protein>
    <recommendedName>
        <fullName evidence="5">Alanine racemase</fullName>
        <ecNumber evidence="5">5.1.1.1</ecNumber>
    </recommendedName>
</protein>
<dbReference type="Gene3D" id="3.20.20.10">
    <property type="entry name" value="Alanine racemase"/>
    <property type="match status" value="1"/>
</dbReference>
<feature type="active site" description="Proton acceptor; specific for D-alanine" evidence="5">
    <location>
        <position position="47"/>
    </location>
</feature>
<evidence type="ECO:0000256" key="4">
    <source>
        <dbReference type="ARBA" id="ARBA00023235"/>
    </source>
</evidence>
<sequence length="372" mass="40102">MLPPAYRDLPYIMTRPIQATIDLAAIRQNYLLAKRLAPNSFAFAVIKADAYGHGYLRVAQALAPVADGYGLINIENALAMREAGITQPILLLEGCFDREEVDVAVANGLWVPVHSAFQLDWLRALPAAGRPLDVFIKINTGMNRLGFRPEQAADVLARLRQLPQVKVRGLMTHFATADDDEGIEPQLLRFDAVNARLDLPCCVANSAATLRYDVARREYVRPGIMLYGASPFADQSAEQLGLAPTMKLEAEIIGVQELQPGDRVGYGARFTASQPMRIGVVACGYADGYPRIARAGTPCVVDGVRTRLVGRVSMDMLTIDLDPVPQAGVGSKVTLWGGDGLSIDEVAAGADTIGYELMCALAARVPVVVVGE</sequence>
<dbReference type="SUPFAM" id="SSF50621">
    <property type="entry name" value="Alanine racemase C-terminal domain-like"/>
    <property type="match status" value="1"/>
</dbReference>
<dbReference type="NCBIfam" id="TIGR00492">
    <property type="entry name" value="alr"/>
    <property type="match status" value="1"/>
</dbReference>
<dbReference type="InterPro" id="IPR001608">
    <property type="entry name" value="Ala_racemase_N"/>
</dbReference>
<keyword evidence="10" id="KW-1185">Reference proteome</keyword>
<dbReference type="GO" id="GO:0030632">
    <property type="term" value="P:D-alanine biosynthetic process"/>
    <property type="evidence" value="ECO:0007669"/>
    <property type="project" value="UniProtKB-UniRule"/>
</dbReference>
<dbReference type="STRING" id="1122240.GCA_000620105_02548"/>
<comment type="catalytic activity">
    <reaction evidence="1 5">
        <text>L-alanine = D-alanine</text>
        <dbReference type="Rhea" id="RHEA:20249"/>
        <dbReference type="ChEBI" id="CHEBI:57416"/>
        <dbReference type="ChEBI" id="CHEBI:57972"/>
        <dbReference type="EC" id="5.1.1.1"/>
    </reaction>
</comment>
<comment type="similarity">
    <text evidence="5">Belongs to the alanine racemase family.</text>
</comment>
<dbReference type="PRINTS" id="PR00992">
    <property type="entry name" value="ALARACEMASE"/>
</dbReference>
<dbReference type="PROSITE" id="PS00395">
    <property type="entry name" value="ALANINE_RACEMASE"/>
    <property type="match status" value="1"/>
</dbReference>
<feature type="binding site" evidence="5 7">
    <location>
        <position position="144"/>
    </location>
    <ligand>
        <name>substrate</name>
    </ligand>
</feature>
<dbReference type="GO" id="GO:0005829">
    <property type="term" value="C:cytosol"/>
    <property type="evidence" value="ECO:0007669"/>
    <property type="project" value="TreeGrafter"/>
</dbReference>
<gene>
    <name evidence="9" type="primary">alr</name>
    <name evidence="9" type="ORF">DAI18_09245</name>
</gene>
<evidence type="ECO:0000256" key="6">
    <source>
        <dbReference type="PIRSR" id="PIRSR600821-50"/>
    </source>
</evidence>
<evidence type="ECO:0000259" key="8">
    <source>
        <dbReference type="SMART" id="SM01005"/>
    </source>
</evidence>
<evidence type="ECO:0000256" key="1">
    <source>
        <dbReference type="ARBA" id="ARBA00000316"/>
    </source>
</evidence>
<comment type="pathway">
    <text evidence="5">Amino-acid biosynthesis; D-alanine biosynthesis; D-alanine from L-alanine: step 1/1.</text>
</comment>
<dbReference type="HAMAP" id="MF_01201">
    <property type="entry name" value="Ala_racemase"/>
    <property type="match status" value="1"/>
</dbReference>
<comment type="cofactor">
    <cofactor evidence="2 5 6">
        <name>pyridoxal 5'-phosphate</name>
        <dbReference type="ChEBI" id="CHEBI:597326"/>
    </cofactor>
</comment>